<name>A0ABU3NW67_9FIRM</name>
<feature type="compositionally biased region" description="Basic and acidic residues" evidence="1">
    <location>
        <begin position="112"/>
        <end position="122"/>
    </location>
</feature>
<evidence type="ECO:0000313" key="4">
    <source>
        <dbReference type="Proteomes" id="UP001254848"/>
    </source>
</evidence>
<keyword evidence="2" id="KW-1133">Transmembrane helix</keyword>
<gene>
    <name evidence="3" type="ORF">Q4T40_07435</name>
</gene>
<evidence type="ECO:0008006" key="5">
    <source>
        <dbReference type="Google" id="ProtNLM"/>
    </source>
</evidence>
<organism evidence="3 4">
    <name type="scientific">Anaeroselena agilis</name>
    <dbReference type="NCBI Taxonomy" id="3063788"/>
    <lineage>
        <taxon>Bacteria</taxon>
        <taxon>Bacillati</taxon>
        <taxon>Bacillota</taxon>
        <taxon>Negativicutes</taxon>
        <taxon>Acetonemataceae</taxon>
        <taxon>Anaeroselena</taxon>
    </lineage>
</organism>
<proteinExistence type="predicted"/>
<keyword evidence="4" id="KW-1185">Reference proteome</keyword>
<sequence length="200" mass="21444">MSVIGEFVTTTKRIWPARLVREGVLSPRLLLLGVIGVLLLAFGSLYEAQPAKPRQAVPTEPARSVMVPRSYEEALEAKLANLLSQVKGAGAVAVSVTLESGITQEYARNTVRESRTVQERDNSGGVRTTTESKESNQVLLGRDNGVDRPVMVRETKPAVKGVLVIAEGAGDSLVKANLTKAVEAGLGLPSYKITVLPQRK</sequence>
<dbReference type="RefSeq" id="WP_413779590.1">
    <property type="nucleotide sequence ID" value="NZ_JAUOZS010000001.1"/>
</dbReference>
<evidence type="ECO:0000313" key="3">
    <source>
        <dbReference type="EMBL" id="MDT8901064.1"/>
    </source>
</evidence>
<dbReference type="EMBL" id="JAUOZS010000001">
    <property type="protein sequence ID" value="MDT8901064.1"/>
    <property type="molecule type" value="Genomic_DNA"/>
</dbReference>
<evidence type="ECO:0000256" key="1">
    <source>
        <dbReference type="SAM" id="MobiDB-lite"/>
    </source>
</evidence>
<accession>A0ABU3NW67</accession>
<keyword evidence="2" id="KW-0812">Transmembrane</keyword>
<reference evidence="3 4" key="1">
    <citation type="submission" date="2023-07" db="EMBL/GenBank/DDBJ databases">
        <title>The novel representative of Negativicutes class, Anaeroselena agilis gen. nov. sp. nov.</title>
        <authorList>
            <person name="Prokofeva M.I."/>
            <person name="Elcheninov A.G."/>
            <person name="Klyukina A."/>
            <person name="Kublanov I.V."/>
            <person name="Frolov E.N."/>
            <person name="Podosokorskaya O.A."/>
        </authorList>
    </citation>
    <scope>NUCLEOTIDE SEQUENCE [LARGE SCALE GENOMIC DNA]</scope>
    <source>
        <strain evidence="3 4">4137-cl</strain>
    </source>
</reference>
<evidence type="ECO:0000256" key="2">
    <source>
        <dbReference type="SAM" id="Phobius"/>
    </source>
</evidence>
<dbReference type="Proteomes" id="UP001254848">
    <property type="component" value="Unassembled WGS sequence"/>
</dbReference>
<feature type="transmembrane region" description="Helical" evidence="2">
    <location>
        <begin position="29"/>
        <end position="46"/>
    </location>
</feature>
<protein>
    <recommendedName>
        <fullName evidence="5">Stage III sporulation protein AG</fullName>
    </recommendedName>
</protein>
<keyword evidence="2" id="KW-0472">Membrane</keyword>
<comment type="caution">
    <text evidence="3">The sequence shown here is derived from an EMBL/GenBank/DDBJ whole genome shotgun (WGS) entry which is preliminary data.</text>
</comment>
<feature type="region of interest" description="Disordered" evidence="1">
    <location>
        <begin position="112"/>
        <end position="138"/>
    </location>
</feature>